<evidence type="ECO:0000313" key="13">
    <source>
        <dbReference type="Proteomes" id="UP000198356"/>
    </source>
</evidence>
<dbReference type="EMBL" id="FZOU01000005">
    <property type="protein sequence ID" value="SNT20383.1"/>
    <property type="molecule type" value="Genomic_DNA"/>
</dbReference>
<dbReference type="GO" id="GO:0031992">
    <property type="term" value="F:energy transducer activity"/>
    <property type="evidence" value="ECO:0007669"/>
    <property type="project" value="TreeGrafter"/>
</dbReference>
<evidence type="ECO:0000259" key="11">
    <source>
        <dbReference type="PROSITE" id="PS52015"/>
    </source>
</evidence>
<dbReference type="AlphaFoldDB" id="A0A239KRY0"/>
<organism evidence="12 13">
    <name type="scientific">Granulicella rosea</name>
    <dbReference type="NCBI Taxonomy" id="474952"/>
    <lineage>
        <taxon>Bacteria</taxon>
        <taxon>Pseudomonadati</taxon>
        <taxon>Acidobacteriota</taxon>
        <taxon>Terriglobia</taxon>
        <taxon>Terriglobales</taxon>
        <taxon>Acidobacteriaceae</taxon>
        <taxon>Granulicella</taxon>
    </lineage>
</organism>
<evidence type="ECO:0000256" key="2">
    <source>
        <dbReference type="ARBA" id="ARBA00006555"/>
    </source>
</evidence>
<evidence type="ECO:0000256" key="9">
    <source>
        <dbReference type="ARBA" id="ARBA00023136"/>
    </source>
</evidence>
<comment type="similarity">
    <text evidence="2">Belongs to the TonB family.</text>
</comment>
<keyword evidence="3" id="KW-0813">Transport</keyword>
<evidence type="ECO:0000256" key="4">
    <source>
        <dbReference type="ARBA" id="ARBA00022475"/>
    </source>
</evidence>
<evidence type="ECO:0000256" key="1">
    <source>
        <dbReference type="ARBA" id="ARBA00004383"/>
    </source>
</evidence>
<reference evidence="12 13" key="1">
    <citation type="submission" date="2017-06" db="EMBL/GenBank/DDBJ databases">
        <authorList>
            <person name="Kim H.J."/>
            <person name="Triplett B.A."/>
        </authorList>
    </citation>
    <scope>NUCLEOTIDE SEQUENCE [LARGE SCALE GENOMIC DNA]</scope>
    <source>
        <strain evidence="12 13">DSM 18704</strain>
    </source>
</reference>
<dbReference type="GO" id="GO:0015031">
    <property type="term" value="P:protein transport"/>
    <property type="evidence" value="ECO:0007669"/>
    <property type="project" value="UniProtKB-KW"/>
</dbReference>
<dbReference type="RefSeq" id="WP_089409211.1">
    <property type="nucleotide sequence ID" value="NZ_FZOU01000005.1"/>
</dbReference>
<feature type="domain" description="TonB C-terminal" evidence="11">
    <location>
        <begin position="36"/>
        <end position="130"/>
    </location>
</feature>
<dbReference type="InterPro" id="IPR006260">
    <property type="entry name" value="TonB/TolA_C"/>
</dbReference>
<sequence>MIVRALLAIALAAPVALAQDAAPPQPSQEKPTHPVGGIQAGKILHAVPPRYPAAAKAAGIGGTVVLKGIVEKDGTLDHLEVVSGPAELQQAAIDAASQWIYQPYLLNGQPTSVDTRLSINFNLGQKPADTAAAPGDGSTLSGSRTIRVSGGVLQGMSLTKVQPRYPAEAREAHVSGSVVLAVVIGKDGLIRKVEPISGPDMLRASAVESVRQWTYRPYLLNGEPIEVNSTVTVNYNFTGGPTPATGP</sequence>
<dbReference type="PANTHER" id="PTHR33446">
    <property type="entry name" value="PROTEIN TONB-RELATED"/>
    <property type="match status" value="1"/>
</dbReference>
<dbReference type="InterPro" id="IPR051045">
    <property type="entry name" value="TonB-dependent_transducer"/>
</dbReference>
<keyword evidence="9" id="KW-0472">Membrane</keyword>
<evidence type="ECO:0000256" key="7">
    <source>
        <dbReference type="ARBA" id="ARBA00022927"/>
    </source>
</evidence>
<dbReference type="InterPro" id="IPR037682">
    <property type="entry name" value="TonB_C"/>
</dbReference>
<keyword evidence="13" id="KW-1185">Reference proteome</keyword>
<proteinExistence type="inferred from homology"/>
<dbReference type="GO" id="GO:0055085">
    <property type="term" value="P:transmembrane transport"/>
    <property type="evidence" value="ECO:0007669"/>
    <property type="project" value="InterPro"/>
</dbReference>
<keyword evidence="5" id="KW-0997">Cell inner membrane</keyword>
<evidence type="ECO:0000256" key="3">
    <source>
        <dbReference type="ARBA" id="ARBA00022448"/>
    </source>
</evidence>
<keyword evidence="4" id="KW-1003">Cell membrane</keyword>
<dbReference type="PANTHER" id="PTHR33446:SF2">
    <property type="entry name" value="PROTEIN TONB"/>
    <property type="match status" value="1"/>
</dbReference>
<feature type="domain" description="TonB C-terminal" evidence="11">
    <location>
        <begin position="150"/>
        <end position="244"/>
    </location>
</feature>
<feature type="signal peptide" evidence="10">
    <location>
        <begin position="1"/>
        <end position="18"/>
    </location>
</feature>
<dbReference type="SUPFAM" id="SSF74653">
    <property type="entry name" value="TolA/TonB C-terminal domain"/>
    <property type="match status" value="2"/>
</dbReference>
<dbReference type="Proteomes" id="UP000198356">
    <property type="component" value="Unassembled WGS sequence"/>
</dbReference>
<comment type="subcellular location">
    <subcellularLocation>
        <location evidence="1">Cell inner membrane</location>
        <topology evidence="1">Single-pass membrane protein</topology>
        <orientation evidence="1">Periplasmic side</orientation>
    </subcellularLocation>
</comment>
<dbReference type="OrthoDB" id="121707at2"/>
<dbReference type="Pfam" id="PF03544">
    <property type="entry name" value="TonB_C"/>
    <property type="match status" value="2"/>
</dbReference>
<dbReference type="GO" id="GO:0098797">
    <property type="term" value="C:plasma membrane protein complex"/>
    <property type="evidence" value="ECO:0007669"/>
    <property type="project" value="TreeGrafter"/>
</dbReference>
<evidence type="ECO:0000256" key="6">
    <source>
        <dbReference type="ARBA" id="ARBA00022692"/>
    </source>
</evidence>
<name>A0A239KRY0_9BACT</name>
<gene>
    <name evidence="12" type="ORF">SAMN05421770_105134</name>
</gene>
<evidence type="ECO:0000256" key="8">
    <source>
        <dbReference type="ARBA" id="ARBA00022989"/>
    </source>
</evidence>
<keyword evidence="6" id="KW-0812">Transmembrane</keyword>
<dbReference type="Gene3D" id="3.30.1150.10">
    <property type="match status" value="2"/>
</dbReference>
<evidence type="ECO:0000256" key="10">
    <source>
        <dbReference type="SAM" id="SignalP"/>
    </source>
</evidence>
<keyword evidence="10" id="KW-0732">Signal</keyword>
<evidence type="ECO:0000256" key="5">
    <source>
        <dbReference type="ARBA" id="ARBA00022519"/>
    </source>
</evidence>
<accession>A0A239KRY0</accession>
<keyword evidence="7" id="KW-0653">Protein transport</keyword>
<feature type="chain" id="PRO_5013190018" evidence="10">
    <location>
        <begin position="19"/>
        <end position="247"/>
    </location>
</feature>
<dbReference type="NCBIfam" id="TIGR01352">
    <property type="entry name" value="tonB_Cterm"/>
    <property type="match status" value="2"/>
</dbReference>
<protein>
    <submittedName>
        <fullName evidence="12">TonB family C-terminal domain-containing protein</fullName>
    </submittedName>
</protein>
<evidence type="ECO:0000313" key="12">
    <source>
        <dbReference type="EMBL" id="SNT20383.1"/>
    </source>
</evidence>
<dbReference type="PROSITE" id="PS52015">
    <property type="entry name" value="TONB_CTD"/>
    <property type="match status" value="2"/>
</dbReference>
<keyword evidence="8" id="KW-1133">Transmembrane helix</keyword>